<protein>
    <submittedName>
        <fullName evidence="3">DMT family transporter</fullName>
    </submittedName>
</protein>
<feature type="transmembrane region" description="Helical" evidence="1">
    <location>
        <begin position="123"/>
        <end position="141"/>
    </location>
</feature>
<feature type="transmembrane region" description="Helical" evidence="1">
    <location>
        <begin position="147"/>
        <end position="167"/>
    </location>
</feature>
<keyword evidence="1" id="KW-1133">Transmembrane helix</keyword>
<feature type="transmembrane region" description="Helical" evidence="1">
    <location>
        <begin position="275"/>
        <end position="292"/>
    </location>
</feature>
<dbReference type="EMBL" id="CP106735">
    <property type="protein sequence ID" value="UXX77810.1"/>
    <property type="molecule type" value="Genomic_DNA"/>
</dbReference>
<evidence type="ECO:0000256" key="1">
    <source>
        <dbReference type="SAM" id="Phobius"/>
    </source>
</evidence>
<dbReference type="Proteomes" id="UP001062165">
    <property type="component" value="Chromosome"/>
</dbReference>
<organism evidence="3 4">
    <name type="scientific">Reichenbachiella carrageenanivorans</name>
    <dbReference type="NCBI Taxonomy" id="2979869"/>
    <lineage>
        <taxon>Bacteria</taxon>
        <taxon>Pseudomonadati</taxon>
        <taxon>Bacteroidota</taxon>
        <taxon>Cytophagia</taxon>
        <taxon>Cytophagales</taxon>
        <taxon>Reichenbachiellaceae</taxon>
        <taxon>Reichenbachiella</taxon>
    </lineage>
</organism>
<reference evidence="3" key="1">
    <citation type="submission" date="2022-10" db="EMBL/GenBank/DDBJ databases">
        <title>Comparative genomics and taxonomic characterization of three novel marine species of genus Reichenbachiella exhibiting antioxidant and polysaccharide degradation activities.</title>
        <authorList>
            <person name="Muhammad N."/>
            <person name="Lee Y.-J."/>
            <person name="Ko J."/>
            <person name="Kim S.-G."/>
        </authorList>
    </citation>
    <scope>NUCLEOTIDE SEQUENCE</scope>
    <source>
        <strain evidence="3">Wsw4-B4</strain>
    </source>
</reference>
<dbReference type="SUPFAM" id="SSF103481">
    <property type="entry name" value="Multidrug resistance efflux transporter EmrE"/>
    <property type="match status" value="2"/>
</dbReference>
<feature type="transmembrane region" description="Helical" evidence="1">
    <location>
        <begin position="12"/>
        <end position="34"/>
    </location>
</feature>
<feature type="transmembrane region" description="Helical" evidence="1">
    <location>
        <begin position="40"/>
        <end position="57"/>
    </location>
</feature>
<evidence type="ECO:0000313" key="4">
    <source>
        <dbReference type="Proteomes" id="UP001062165"/>
    </source>
</evidence>
<dbReference type="PANTHER" id="PTHR22911:SF79">
    <property type="entry name" value="MOBA-LIKE NTP TRANSFERASE DOMAIN-CONTAINING PROTEIN"/>
    <property type="match status" value="1"/>
</dbReference>
<feature type="transmembrane region" description="Helical" evidence="1">
    <location>
        <begin position="216"/>
        <end position="234"/>
    </location>
</feature>
<dbReference type="InterPro" id="IPR000620">
    <property type="entry name" value="EamA_dom"/>
</dbReference>
<dbReference type="InterPro" id="IPR037185">
    <property type="entry name" value="EmrE-like"/>
</dbReference>
<keyword evidence="1" id="KW-0812">Transmembrane</keyword>
<gene>
    <name evidence="3" type="ORF">N7E81_10550</name>
</gene>
<accession>A0ABY6D1S9</accession>
<feature type="transmembrane region" description="Helical" evidence="1">
    <location>
        <begin position="69"/>
        <end position="86"/>
    </location>
</feature>
<feature type="domain" description="EamA" evidence="2">
    <location>
        <begin position="15"/>
        <end position="140"/>
    </location>
</feature>
<proteinExistence type="predicted"/>
<dbReference type="PANTHER" id="PTHR22911">
    <property type="entry name" value="ACYL-MALONYL CONDENSING ENZYME-RELATED"/>
    <property type="match status" value="1"/>
</dbReference>
<feature type="transmembrane region" description="Helical" evidence="1">
    <location>
        <begin position="92"/>
        <end position="111"/>
    </location>
</feature>
<dbReference type="Pfam" id="PF00892">
    <property type="entry name" value="EamA"/>
    <property type="match status" value="2"/>
</dbReference>
<evidence type="ECO:0000259" key="2">
    <source>
        <dbReference type="Pfam" id="PF00892"/>
    </source>
</evidence>
<sequence>MSDKSPSMLNAYLQLHFIVFIWGFTAILGKLIEIPPVEMVFYRTLIASAGLYLLLKWKKIPFEVPKKQLLTILGTGVLIAIHWILFFLAARISNVSVCLSGIATVSLWTSFIDPIVNKRKLKFYEPIVAIISVIGIVVVFQSTLDEALGFTIAIVSAILAAIFTVINGKLVAKQNHYTITFYEMVGACATIILFFPIYSYWFTEDGLALSLTTHDFLYLLLLGLVCTVYTYSIAVKLMQRLTAFVINLTVNLEPVYGITVAVFLFGSEEQMDGNFYWGTMIIVLSVVMYPFLRKYFEGKNIQQDIVR</sequence>
<dbReference type="RefSeq" id="WP_263049557.1">
    <property type="nucleotide sequence ID" value="NZ_CP106735.1"/>
</dbReference>
<feature type="domain" description="EamA" evidence="2">
    <location>
        <begin position="149"/>
        <end position="288"/>
    </location>
</feature>
<keyword evidence="1" id="KW-0472">Membrane</keyword>
<feature type="transmembrane region" description="Helical" evidence="1">
    <location>
        <begin position="241"/>
        <end position="263"/>
    </location>
</feature>
<feature type="transmembrane region" description="Helical" evidence="1">
    <location>
        <begin position="179"/>
        <end position="201"/>
    </location>
</feature>
<keyword evidence="4" id="KW-1185">Reference proteome</keyword>
<name>A0ABY6D1S9_9BACT</name>
<evidence type="ECO:0000313" key="3">
    <source>
        <dbReference type="EMBL" id="UXX77810.1"/>
    </source>
</evidence>